<protein>
    <submittedName>
        <fullName evidence="9">Efflux pump patC</fullName>
    </submittedName>
</protein>
<feature type="non-terminal residue" evidence="9">
    <location>
        <position position="399"/>
    </location>
</feature>
<feature type="transmembrane region" description="Helical" evidence="7">
    <location>
        <begin position="302"/>
        <end position="322"/>
    </location>
</feature>
<feature type="transmembrane region" description="Helical" evidence="7">
    <location>
        <begin position="359"/>
        <end position="381"/>
    </location>
</feature>
<evidence type="ECO:0000256" key="6">
    <source>
        <dbReference type="ARBA" id="ARBA00023136"/>
    </source>
</evidence>
<dbReference type="InterPro" id="IPR011701">
    <property type="entry name" value="MFS"/>
</dbReference>
<dbReference type="InterPro" id="IPR001958">
    <property type="entry name" value="Tet-R_TetA/multi-R_MdtG-like"/>
</dbReference>
<evidence type="ECO:0000256" key="2">
    <source>
        <dbReference type="ARBA" id="ARBA00007520"/>
    </source>
</evidence>
<dbReference type="SUPFAM" id="SSF103473">
    <property type="entry name" value="MFS general substrate transporter"/>
    <property type="match status" value="1"/>
</dbReference>
<evidence type="ECO:0000313" key="10">
    <source>
        <dbReference type="Proteomes" id="UP000326340"/>
    </source>
</evidence>
<feature type="transmembrane region" description="Helical" evidence="7">
    <location>
        <begin position="224"/>
        <end position="245"/>
    </location>
</feature>
<reference evidence="9 10" key="1">
    <citation type="journal article" date="2019" name="Sci. Rep.">
        <title>Colletotrichum shisoi sp. nov., an anthracnose pathogen of Perilla frutescens in Japan: molecular phylogenetic, morphological and genomic evidence.</title>
        <authorList>
            <person name="Gan P."/>
            <person name="Tsushima A."/>
            <person name="Hiroyama R."/>
            <person name="Narusaka M."/>
            <person name="Takano Y."/>
            <person name="Narusaka Y."/>
            <person name="Kawaradani M."/>
            <person name="Damm U."/>
            <person name="Shirasu K."/>
        </authorList>
    </citation>
    <scope>NUCLEOTIDE SEQUENCE [LARGE SCALE GENOMIC DNA]</scope>
    <source>
        <strain evidence="9 10">PG-2018a</strain>
    </source>
</reference>
<feature type="domain" description="Major facilitator superfamily (MFS) profile" evidence="8">
    <location>
        <begin position="1"/>
        <end position="399"/>
    </location>
</feature>
<feature type="transmembrane region" description="Helical" evidence="7">
    <location>
        <begin position="63"/>
        <end position="82"/>
    </location>
</feature>
<feature type="transmembrane region" description="Helical" evidence="7">
    <location>
        <begin position="153"/>
        <end position="173"/>
    </location>
</feature>
<keyword evidence="4 7" id="KW-0812">Transmembrane</keyword>
<dbReference type="InterPro" id="IPR036259">
    <property type="entry name" value="MFS_trans_sf"/>
</dbReference>
<feature type="transmembrane region" description="Helical" evidence="7">
    <location>
        <begin position="328"/>
        <end position="347"/>
    </location>
</feature>
<proteinExistence type="inferred from homology"/>
<feature type="transmembrane region" description="Helical" evidence="7">
    <location>
        <begin position="122"/>
        <end position="146"/>
    </location>
</feature>
<dbReference type="PROSITE" id="PS50850">
    <property type="entry name" value="MFS"/>
    <property type="match status" value="1"/>
</dbReference>
<dbReference type="EMBL" id="PUHP01003740">
    <property type="protein sequence ID" value="TQN63798.1"/>
    <property type="molecule type" value="Genomic_DNA"/>
</dbReference>
<evidence type="ECO:0000259" key="8">
    <source>
        <dbReference type="PROSITE" id="PS50850"/>
    </source>
</evidence>
<evidence type="ECO:0000256" key="1">
    <source>
        <dbReference type="ARBA" id="ARBA00004141"/>
    </source>
</evidence>
<dbReference type="Proteomes" id="UP000326340">
    <property type="component" value="Unassembled WGS sequence"/>
</dbReference>
<dbReference type="GO" id="GO:0005886">
    <property type="term" value="C:plasma membrane"/>
    <property type="evidence" value="ECO:0007669"/>
    <property type="project" value="TreeGrafter"/>
</dbReference>
<gene>
    <name evidence="9" type="primary">PatC-1</name>
    <name evidence="9" type="ORF">CSHISOI_11620</name>
</gene>
<evidence type="ECO:0000256" key="3">
    <source>
        <dbReference type="ARBA" id="ARBA00022448"/>
    </source>
</evidence>
<dbReference type="PANTHER" id="PTHR23501">
    <property type="entry name" value="MAJOR FACILITATOR SUPERFAMILY"/>
    <property type="match status" value="1"/>
</dbReference>
<dbReference type="OrthoDB" id="10021397at2759"/>
<keyword evidence="3" id="KW-0813">Transport</keyword>
<evidence type="ECO:0000313" key="9">
    <source>
        <dbReference type="EMBL" id="TQN63798.1"/>
    </source>
</evidence>
<dbReference type="PRINTS" id="PR01035">
    <property type="entry name" value="TCRTETA"/>
</dbReference>
<comment type="caution">
    <text evidence="9">The sequence shown here is derived from an EMBL/GenBank/DDBJ whole genome shotgun (WGS) entry which is preliminary data.</text>
</comment>
<dbReference type="GO" id="GO:0022857">
    <property type="term" value="F:transmembrane transporter activity"/>
    <property type="evidence" value="ECO:0007669"/>
    <property type="project" value="InterPro"/>
</dbReference>
<evidence type="ECO:0000256" key="7">
    <source>
        <dbReference type="SAM" id="Phobius"/>
    </source>
</evidence>
<evidence type="ECO:0000256" key="4">
    <source>
        <dbReference type="ARBA" id="ARBA00022692"/>
    </source>
</evidence>
<feature type="transmembrane region" description="Helical" evidence="7">
    <location>
        <begin position="37"/>
        <end position="57"/>
    </location>
</feature>
<organism evidence="9 10">
    <name type="scientific">Colletotrichum shisoi</name>
    <dbReference type="NCBI Taxonomy" id="2078593"/>
    <lineage>
        <taxon>Eukaryota</taxon>
        <taxon>Fungi</taxon>
        <taxon>Dikarya</taxon>
        <taxon>Ascomycota</taxon>
        <taxon>Pezizomycotina</taxon>
        <taxon>Sordariomycetes</taxon>
        <taxon>Hypocreomycetidae</taxon>
        <taxon>Glomerellales</taxon>
        <taxon>Glomerellaceae</taxon>
        <taxon>Colletotrichum</taxon>
        <taxon>Colletotrichum destructivum species complex</taxon>
    </lineage>
</organism>
<feature type="transmembrane region" description="Helical" evidence="7">
    <location>
        <begin position="265"/>
        <end position="290"/>
    </location>
</feature>
<dbReference type="AlphaFoldDB" id="A0A5Q4BA56"/>
<name>A0A5Q4BA56_9PEZI</name>
<dbReference type="Pfam" id="PF07690">
    <property type="entry name" value="MFS_1"/>
    <property type="match status" value="1"/>
</dbReference>
<comment type="subcellular location">
    <subcellularLocation>
        <location evidence="1">Membrane</location>
        <topology evidence="1">Multi-pass membrane protein</topology>
    </subcellularLocation>
</comment>
<keyword evidence="10" id="KW-1185">Reference proteome</keyword>
<dbReference type="Gene3D" id="1.20.1250.20">
    <property type="entry name" value="MFS general substrate transporter like domains"/>
    <property type="match status" value="1"/>
</dbReference>
<evidence type="ECO:0000256" key="5">
    <source>
        <dbReference type="ARBA" id="ARBA00022989"/>
    </source>
</evidence>
<feature type="transmembrane region" description="Helical" evidence="7">
    <location>
        <begin position="89"/>
        <end position="110"/>
    </location>
</feature>
<sequence length="399" mass="42248">MAVLSSIFLYAMGNTMVAVITPAIVNDLGDATKLPWLAVGFQLGASAMVLPVAKLYGLFDAKWLYITSVLGFATGSVLCGAAKTMNVCIVGRVISGVGGVGMYLGVMNIVSSLTTDKERPGYIGFLGISWGIGTVLGPVVGGGFVGSHATWRWSFYVTVCAAGIFMPVCLFLIPSVKQTSGKLSRSLLRSFDSVGAVLSVGGVTSLVLALNLGRSLYEWNSPQIIALFAVAGLLFILLACQQGLLLFTTTESRIFPVPLLRDVNALLLFAINAGVNAAGFIPIYYTPLYFQFSRGDEAMTSAIRLLPLILPLCAFILASSHAMARMNYFQPLYISGSIFGLVGSVLLSRITPATSLSAIYGYEVMVGAGVGTFCQCGYTVIQAVVPVSMRPHAIGYMML</sequence>
<dbReference type="PANTHER" id="PTHR23501:SF12">
    <property type="entry name" value="MAJOR FACILITATOR SUPERFAMILY (MFS) PROFILE DOMAIN-CONTAINING PROTEIN-RELATED"/>
    <property type="match status" value="1"/>
</dbReference>
<keyword evidence="5 7" id="KW-1133">Transmembrane helix</keyword>
<dbReference type="InterPro" id="IPR020846">
    <property type="entry name" value="MFS_dom"/>
</dbReference>
<keyword evidence="6 7" id="KW-0472">Membrane</keyword>
<accession>A0A5Q4BA56</accession>
<feature type="transmembrane region" description="Helical" evidence="7">
    <location>
        <begin position="6"/>
        <end position="25"/>
    </location>
</feature>
<comment type="similarity">
    <text evidence="2">Belongs to the major facilitator superfamily. TCR/Tet family.</text>
</comment>
<feature type="transmembrane region" description="Helical" evidence="7">
    <location>
        <begin position="193"/>
        <end position="212"/>
    </location>
</feature>